<protein>
    <submittedName>
        <fullName evidence="2">Uncharacterized protein</fullName>
    </submittedName>
</protein>
<accession>A0A371FG12</accession>
<feature type="region of interest" description="Disordered" evidence="1">
    <location>
        <begin position="70"/>
        <end position="91"/>
    </location>
</feature>
<feature type="non-terminal residue" evidence="2">
    <location>
        <position position="1"/>
    </location>
</feature>
<name>A0A371FG12_MUCPR</name>
<dbReference type="AlphaFoldDB" id="A0A371FG12"/>
<organism evidence="2 3">
    <name type="scientific">Mucuna pruriens</name>
    <name type="common">Velvet bean</name>
    <name type="synonym">Dolichos pruriens</name>
    <dbReference type="NCBI Taxonomy" id="157652"/>
    <lineage>
        <taxon>Eukaryota</taxon>
        <taxon>Viridiplantae</taxon>
        <taxon>Streptophyta</taxon>
        <taxon>Embryophyta</taxon>
        <taxon>Tracheophyta</taxon>
        <taxon>Spermatophyta</taxon>
        <taxon>Magnoliopsida</taxon>
        <taxon>eudicotyledons</taxon>
        <taxon>Gunneridae</taxon>
        <taxon>Pentapetalae</taxon>
        <taxon>rosids</taxon>
        <taxon>fabids</taxon>
        <taxon>Fabales</taxon>
        <taxon>Fabaceae</taxon>
        <taxon>Papilionoideae</taxon>
        <taxon>50 kb inversion clade</taxon>
        <taxon>NPAAA clade</taxon>
        <taxon>indigoferoid/millettioid clade</taxon>
        <taxon>Phaseoleae</taxon>
        <taxon>Mucuna</taxon>
    </lineage>
</organism>
<evidence type="ECO:0000313" key="3">
    <source>
        <dbReference type="Proteomes" id="UP000257109"/>
    </source>
</evidence>
<dbReference type="Proteomes" id="UP000257109">
    <property type="component" value="Unassembled WGS sequence"/>
</dbReference>
<evidence type="ECO:0000313" key="2">
    <source>
        <dbReference type="EMBL" id="RDX77033.1"/>
    </source>
</evidence>
<reference evidence="2" key="1">
    <citation type="submission" date="2018-05" db="EMBL/GenBank/DDBJ databases">
        <title>Draft genome of Mucuna pruriens seed.</title>
        <authorList>
            <person name="Nnadi N.E."/>
            <person name="Vos R."/>
            <person name="Hasami M.H."/>
            <person name="Devisetty U.K."/>
            <person name="Aguiy J.C."/>
        </authorList>
    </citation>
    <scope>NUCLEOTIDE SEQUENCE [LARGE SCALE GENOMIC DNA]</scope>
    <source>
        <strain evidence="2">JCA_2017</strain>
    </source>
</reference>
<comment type="caution">
    <text evidence="2">The sequence shown here is derived from an EMBL/GenBank/DDBJ whole genome shotgun (WGS) entry which is preliminary data.</text>
</comment>
<keyword evidence="3" id="KW-1185">Reference proteome</keyword>
<sequence>MSRPRWIKLIGSMRKETPRQLGIRAITHTMQRHIIVGGGEHKSSMRSATRSCLTSHRLLADGWGRAKDRYRSNKEPTRKGWKRDRTIGIPI</sequence>
<evidence type="ECO:0000256" key="1">
    <source>
        <dbReference type="SAM" id="MobiDB-lite"/>
    </source>
</evidence>
<proteinExistence type="predicted"/>
<gene>
    <name evidence="2" type="ORF">CR513_42909</name>
</gene>
<dbReference type="EMBL" id="QJKJ01009307">
    <property type="protein sequence ID" value="RDX77033.1"/>
    <property type="molecule type" value="Genomic_DNA"/>
</dbReference>